<dbReference type="Proteomes" id="UP000255295">
    <property type="component" value="Unassembled WGS sequence"/>
</dbReference>
<dbReference type="EMBL" id="CP019980">
    <property type="protein sequence ID" value="AVK98612.1"/>
    <property type="molecule type" value="Genomic_DNA"/>
</dbReference>
<protein>
    <submittedName>
        <fullName evidence="1">RocC</fullName>
    </submittedName>
</protein>
<dbReference type="AlphaFoldDB" id="A0A2S0K5G5"/>
<dbReference type="Proteomes" id="UP000238825">
    <property type="component" value="Chromosome"/>
</dbReference>
<evidence type="ECO:0000313" key="2">
    <source>
        <dbReference type="EMBL" id="SUV15409.1"/>
    </source>
</evidence>
<dbReference type="InterPro" id="IPR015001">
    <property type="entry name" value="DUF1850"/>
</dbReference>
<reference evidence="1 3" key="1">
    <citation type="submission" date="2017-03" db="EMBL/GenBank/DDBJ databases">
        <title>The whole genome sequencing and assembly of Lysinibacillus sphaericus DSM 28T strain.</title>
        <authorList>
            <person name="Lee Y.-J."/>
            <person name="Yi H."/>
            <person name="Bahn Y.-S."/>
            <person name="Kim J.F."/>
            <person name="Lee D.-W."/>
        </authorList>
    </citation>
    <scope>NUCLEOTIDE SEQUENCE [LARGE SCALE GENOMIC DNA]</scope>
    <source>
        <strain evidence="1 3">DSM 28</strain>
    </source>
</reference>
<dbReference type="Pfam" id="PF08905">
    <property type="entry name" value="DUF1850"/>
    <property type="match status" value="1"/>
</dbReference>
<name>A0A2S0K5G5_LYSSH</name>
<evidence type="ECO:0000313" key="3">
    <source>
        <dbReference type="Proteomes" id="UP000238825"/>
    </source>
</evidence>
<sequence length="171" mass="20517">MRKRRIGLVIAVCCICLGIIIFLPLQKVFAFTETRVDDPIVHYIPLTSDEDFRIRYTHSIHKSDVLEYYRCIEEQRIQMIGMEYEDLAIGMPGYAEENQTLTQRDGKYFLRFDKEVIENFTIYIGDLDLDLVFVYKEQEYDLKKDLQRGKSYLFEVKRLSLYERWKGVRMK</sequence>
<evidence type="ECO:0000313" key="4">
    <source>
        <dbReference type="Proteomes" id="UP000255295"/>
    </source>
</evidence>
<dbReference type="EMBL" id="UFSZ01000001">
    <property type="protein sequence ID" value="SUV15409.1"/>
    <property type="molecule type" value="Genomic_DNA"/>
</dbReference>
<reference evidence="2 4" key="2">
    <citation type="submission" date="2018-06" db="EMBL/GenBank/DDBJ databases">
        <authorList>
            <consortium name="Pathogen Informatics"/>
            <person name="Doyle S."/>
        </authorList>
    </citation>
    <scope>NUCLEOTIDE SEQUENCE [LARGE SCALE GENOMIC DNA]</scope>
    <source>
        <strain evidence="2 4">NCTC10338</strain>
    </source>
</reference>
<gene>
    <name evidence="2" type="primary">rocC</name>
    <name evidence="1" type="ORF">LS41612_20945</name>
    <name evidence="2" type="ORF">NCTC10338_00474</name>
</gene>
<proteinExistence type="predicted"/>
<evidence type="ECO:0000313" key="1">
    <source>
        <dbReference type="EMBL" id="AVK98612.1"/>
    </source>
</evidence>
<organism evidence="1 3">
    <name type="scientific">Lysinibacillus sphaericus</name>
    <name type="common">Bacillus sphaericus</name>
    <dbReference type="NCBI Taxonomy" id="1421"/>
    <lineage>
        <taxon>Bacteria</taxon>
        <taxon>Bacillati</taxon>
        <taxon>Bacillota</taxon>
        <taxon>Bacilli</taxon>
        <taxon>Bacillales</taxon>
        <taxon>Bacillaceae</taxon>
        <taxon>Lysinibacillus</taxon>
    </lineage>
</organism>
<accession>A0A2S0K5G5</accession>